<evidence type="ECO:0000256" key="2">
    <source>
        <dbReference type="PROSITE-ProRule" id="PRU00497"/>
    </source>
</evidence>
<evidence type="ECO:0000256" key="3">
    <source>
        <dbReference type="SAM" id="SignalP"/>
    </source>
</evidence>
<evidence type="ECO:0000313" key="5">
    <source>
        <dbReference type="Proteomes" id="UP000092445"/>
    </source>
</evidence>
<dbReference type="AlphaFoldDB" id="A0A1A9Z932"/>
<dbReference type="InterPro" id="IPR050468">
    <property type="entry name" value="Cuticle_Struct_Prot"/>
</dbReference>
<dbReference type="InterPro" id="IPR000618">
    <property type="entry name" value="Insect_cuticle"/>
</dbReference>
<name>A0A1A9Z932_GLOPL</name>
<protein>
    <submittedName>
        <fullName evidence="4">Uncharacterized protein</fullName>
    </submittedName>
</protein>
<sequence>MKFIIVFAALFAVALAAPQHYEHHEHHDHYDHAEVLRYESDVRPDGYKFGFETSDGTQHDAEGQLKNLDKDHDALVVHGSFSFVDKEGHKYQVDYVADEYDLLELVETEANSSVSLLVTPMSKEKFNKLVKAATPFVFLGATLPVESTALTLDRSLSQIGFRVTIPASPCVELSNSLLLLLRIIQPPCDQDLICAAVRMSTVLLTNQ</sequence>
<keyword evidence="1 2" id="KW-0193">Cuticle</keyword>
<evidence type="ECO:0000313" key="4">
    <source>
        <dbReference type="EnsemblMetazoa" id="GPAI007529-PA"/>
    </source>
</evidence>
<evidence type="ECO:0000256" key="1">
    <source>
        <dbReference type="ARBA" id="ARBA00022460"/>
    </source>
</evidence>
<dbReference type="GO" id="GO:0062129">
    <property type="term" value="C:chitin-based extracellular matrix"/>
    <property type="evidence" value="ECO:0007669"/>
    <property type="project" value="TreeGrafter"/>
</dbReference>
<dbReference type="PRINTS" id="PR00947">
    <property type="entry name" value="CUTICLE"/>
</dbReference>
<proteinExistence type="predicted"/>
<dbReference type="PROSITE" id="PS51155">
    <property type="entry name" value="CHIT_BIND_RR_2"/>
    <property type="match status" value="1"/>
</dbReference>
<keyword evidence="3" id="KW-0732">Signal</keyword>
<dbReference type="Proteomes" id="UP000092445">
    <property type="component" value="Unassembled WGS sequence"/>
</dbReference>
<feature type="signal peptide" evidence="3">
    <location>
        <begin position="1"/>
        <end position="16"/>
    </location>
</feature>
<keyword evidence="5" id="KW-1185">Reference proteome</keyword>
<reference evidence="4" key="2">
    <citation type="submission" date="2020-05" db="UniProtKB">
        <authorList>
            <consortium name="EnsemblMetazoa"/>
        </authorList>
    </citation>
    <scope>IDENTIFICATION</scope>
    <source>
        <strain evidence="4">IAEA</strain>
    </source>
</reference>
<dbReference type="PANTHER" id="PTHR10380">
    <property type="entry name" value="CUTICLE PROTEIN"/>
    <property type="match status" value="1"/>
</dbReference>
<dbReference type="EnsemblMetazoa" id="GPAI007529-RA">
    <property type="protein sequence ID" value="GPAI007529-PA"/>
    <property type="gene ID" value="GPAI007529"/>
</dbReference>
<dbReference type="VEuPathDB" id="VectorBase:GPAI007529"/>
<accession>A0A1A9Z932</accession>
<organism evidence="4 5">
    <name type="scientific">Glossina pallidipes</name>
    <name type="common">Tsetse fly</name>
    <dbReference type="NCBI Taxonomy" id="7398"/>
    <lineage>
        <taxon>Eukaryota</taxon>
        <taxon>Metazoa</taxon>
        <taxon>Ecdysozoa</taxon>
        <taxon>Arthropoda</taxon>
        <taxon>Hexapoda</taxon>
        <taxon>Insecta</taxon>
        <taxon>Pterygota</taxon>
        <taxon>Neoptera</taxon>
        <taxon>Endopterygota</taxon>
        <taxon>Diptera</taxon>
        <taxon>Brachycera</taxon>
        <taxon>Muscomorpha</taxon>
        <taxon>Hippoboscoidea</taxon>
        <taxon>Glossinidae</taxon>
        <taxon>Glossina</taxon>
    </lineage>
</organism>
<dbReference type="STRING" id="7398.A0A1A9Z932"/>
<dbReference type="PANTHER" id="PTHR10380:SF218">
    <property type="entry name" value="ADULT CUTICLE PROTEIN 65AA-RELATED"/>
    <property type="match status" value="1"/>
</dbReference>
<dbReference type="GO" id="GO:0008010">
    <property type="term" value="F:structural constituent of chitin-based larval cuticle"/>
    <property type="evidence" value="ECO:0007669"/>
    <property type="project" value="TreeGrafter"/>
</dbReference>
<feature type="chain" id="PRO_5008402669" evidence="3">
    <location>
        <begin position="17"/>
        <end position="207"/>
    </location>
</feature>
<dbReference type="Pfam" id="PF00379">
    <property type="entry name" value="Chitin_bind_4"/>
    <property type="match status" value="1"/>
</dbReference>
<reference evidence="5" key="1">
    <citation type="submission" date="2014-03" db="EMBL/GenBank/DDBJ databases">
        <authorList>
            <person name="Aksoy S."/>
            <person name="Warren W."/>
            <person name="Wilson R.K."/>
        </authorList>
    </citation>
    <scope>NUCLEOTIDE SEQUENCE [LARGE SCALE GENOMIC DNA]</scope>
    <source>
        <strain evidence="5">IAEA</strain>
    </source>
</reference>